<reference evidence="1 2" key="1">
    <citation type="submission" date="2017-03" db="EMBL/GenBank/DDBJ databases">
        <authorList>
            <person name="Afonso C.L."/>
            <person name="Miller P.J."/>
            <person name="Scott M.A."/>
            <person name="Spackman E."/>
            <person name="Goraichik I."/>
            <person name="Dimitrov K.M."/>
            <person name="Suarez D.L."/>
            <person name="Swayne D.E."/>
        </authorList>
    </citation>
    <scope>NUCLEOTIDE SEQUENCE [LARGE SCALE GENOMIC DNA]</scope>
    <source>
        <strain evidence="1 2">CECT 7450</strain>
    </source>
</reference>
<evidence type="ECO:0000313" key="1">
    <source>
        <dbReference type="EMBL" id="SLN13615.1"/>
    </source>
</evidence>
<organism evidence="1 2">
    <name type="scientific">Roseovarius albus</name>
    <dbReference type="NCBI Taxonomy" id="1247867"/>
    <lineage>
        <taxon>Bacteria</taxon>
        <taxon>Pseudomonadati</taxon>
        <taxon>Pseudomonadota</taxon>
        <taxon>Alphaproteobacteria</taxon>
        <taxon>Rhodobacterales</taxon>
        <taxon>Roseobacteraceae</taxon>
        <taxon>Roseovarius</taxon>
    </lineage>
</organism>
<dbReference type="EMBL" id="FWFX01000001">
    <property type="protein sequence ID" value="SLN13615.1"/>
    <property type="molecule type" value="Genomic_DNA"/>
</dbReference>
<dbReference type="AlphaFoldDB" id="A0A1X6Y8Q7"/>
<gene>
    <name evidence="1" type="ORF">ROA7450_00200</name>
</gene>
<sequence length="68" mass="7597">MKQIVPLFVGETKAAKLLDIKLADFRTLVQHGVLPRGNRLGNFERWDVELLKSIVSGAHIANAGEVEW</sequence>
<dbReference type="Proteomes" id="UP000193061">
    <property type="component" value="Unassembled WGS sequence"/>
</dbReference>
<protein>
    <submittedName>
        <fullName evidence="1">Uncharacterized protein</fullName>
    </submittedName>
</protein>
<dbReference type="OrthoDB" id="7874220at2"/>
<accession>A0A1X6Y8Q7</accession>
<proteinExistence type="predicted"/>
<dbReference type="RefSeq" id="WP_085803750.1">
    <property type="nucleotide sequence ID" value="NZ_FWFX01000001.1"/>
</dbReference>
<name>A0A1X6Y8Q7_9RHOB</name>
<keyword evidence="2" id="KW-1185">Reference proteome</keyword>
<evidence type="ECO:0000313" key="2">
    <source>
        <dbReference type="Proteomes" id="UP000193061"/>
    </source>
</evidence>